<comment type="caution">
    <text evidence="1">The sequence shown here is derived from an EMBL/GenBank/DDBJ whole genome shotgun (WGS) entry which is preliminary data.</text>
</comment>
<evidence type="ECO:0000313" key="2">
    <source>
        <dbReference type="Proteomes" id="UP000309872"/>
    </source>
</evidence>
<keyword evidence="2" id="KW-1185">Reference proteome</keyword>
<dbReference type="EMBL" id="SUKA01000013">
    <property type="protein sequence ID" value="TJY60075.1"/>
    <property type="molecule type" value="Genomic_DNA"/>
</dbReference>
<dbReference type="AlphaFoldDB" id="A0A4U0GMJ7"/>
<name>A0A4U0GMJ7_9SPHI</name>
<accession>A0A4U0GMJ7</accession>
<dbReference type="RefSeq" id="WP_136823189.1">
    <property type="nucleotide sequence ID" value="NZ_BMJX01000014.1"/>
</dbReference>
<proteinExistence type="predicted"/>
<dbReference type="Proteomes" id="UP000309872">
    <property type="component" value="Unassembled WGS sequence"/>
</dbReference>
<sequence length="64" mass="7185">MTPPLNRFRPLPILRAVAGDPIENLKKPKLINKENRITNAAWLLFGKGNIGYNVHMGRLTPPPL</sequence>
<evidence type="ECO:0000313" key="1">
    <source>
        <dbReference type="EMBL" id="TJY60075.1"/>
    </source>
</evidence>
<reference evidence="1 2" key="1">
    <citation type="submission" date="2019-04" db="EMBL/GenBank/DDBJ databases">
        <title>Sphingobacterium olei sp. nov., isolated from oil-contaminated soil.</title>
        <authorList>
            <person name="Liu B."/>
        </authorList>
    </citation>
    <scope>NUCLEOTIDE SEQUENCE [LARGE SCALE GENOMIC DNA]</scope>
    <source>
        <strain evidence="1 2">Y3L14</strain>
    </source>
</reference>
<organism evidence="1 2">
    <name type="scientific">Sphingobacterium alkalisoli</name>
    <dbReference type="NCBI Taxonomy" id="1874115"/>
    <lineage>
        <taxon>Bacteria</taxon>
        <taxon>Pseudomonadati</taxon>
        <taxon>Bacteroidota</taxon>
        <taxon>Sphingobacteriia</taxon>
        <taxon>Sphingobacteriales</taxon>
        <taxon>Sphingobacteriaceae</taxon>
        <taxon>Sphingobacterium</taxon>
    </lineage>
</organism>
<gene>
    <name evidence="1" type="ORF">FAZ19_23305</name>
</gene>
<protein>
    <submittedName>
        <fullName evidence="1">Uncharacterized protein</fullName>
    </submittedName>
</protein>